<feature type="signal peptide" evidence="11">
    <location>
        <begin position="1"/>
        <end position="24"/>
    </location>
</feature>
<dbReference type="InterPro" id="IPR040326">
    <property type="entry name" value="HAP2/GCS1"/>
</dbReference>
<evidence type="ECO:0000256" key="1">
    <source>
        <dbReference type="ARBA" id="ARBA00004251"/>
    </source>
</evidence>
<gene>
    <name evidence="13" type="ORF">COCSUDRAFT_39583</name>
</gene>
<reference evidence="13 14" key="1">
    <citation type="journal article" date="2012" name="Genome Biol.">
        <title>The genome of the polar eukaryotic microalga coccomyxa subellipsoidea reveals traits of cold adaptation.</title>
        <authorList>
            <person name="Blanc G."/>
            <person name="Agarkova I."/>
            <person name="Grimwood J."/>
            <person name="Kuo A."/>
            <person name="Brueggeman A."/>
            <person name="Dunigan D."/>
            <person name="Gurnon J."/>
            <person name="Ladunga I."/>
            <person name="Lindquist E."/>
            <person name="Lucas S."/>
            <person name="Pangilinan J."/>
            <person name="Proschold T."/>
            <person name="Salamov A."/>
            <person name="Schmutz J."/>
            <person name="Weeks D."/>
            <person name="Yamada T."/>
            <person name="Claverie J.M."/>
            <person name="Grigoriev I."/>
            <person name="Van Etten J."/>
            <person name="Lomsadze A."/>
            <person name="Borodovsky M."/>
        </authorList>
    </citation>
    <scope>NUCLEOTIDE SEQUENCE [LARGE SCALE GENOMIC DNA]</scope>
    <source>
        <strain evidence="13 14">C-169</strain>
    </source>
</reference>
<evidence type="ECO:0000256" key="7">
    <source>
        <dbReference type="ARBA" id="ARBA00023121"/>
    </source>
</evidence>
<dbReference type="GO" id="GO:0007338">
    <property type="term" value="P:single fertilization"/>
    <property type="evidence" value="ECO:0007669"/>
    <property type="project" value="UniProtKB-KW"/>
</dbReference>
<dbReference type="GeneID" id="17044511"/>
<evidence type="ECO:0000259" key="12">
    <source>
        <dbReference type="Pfam" id="PF10699"/>
    </source>
</evidence>
<dbReference type="EMBL" id="AGSI01000002">
    <property type="protein sequence ID" value="EIE26501.1"/>
    <property type="molecule type" value="Genomic_DNA"/>
</dbReference>
<evidence type="ECO:0000313" key="13">
    <source>
        <dbReference type="EMBL" id="EIE26501.1"/>
    </source>
</evidence>
<evidence type="ECO:0000256" key="11">
    <source>
        <dbReference type="SAM" id="SignalP"/>
    </source>
</evidence>
<dbReference type="InterPro" id="IPR018928">
    <property type="entry name" value="HAP2/GCS1_dom"/>
</dbReference>
<dbReference type="PANTHER" id="PTHR31764:SF0">
    <property type="entry name" value="GENERATIVE CELL SPECIFIC-1_HAP2 DOMAIN-CONTAINING PROTEIN"/>
    <property type="match status" value="1"/>
</dbReference>
<dbReference type="GO" id="GO:0008289">
    <property type="term" value="F:lipid binding"/>
    <property type="evidence" value="ECO:0007669"/>
    <property type="project" value="UniProtKB-KW"/>
</dbReference>
<feature type="chain" id="PRO_5003636803" description="Generative cell specific-1/HAP2 domain-containing protein" evidence="11">
    <location>
        <begin position="25"/>
        <end position="1085"/>
    </location>
</feature>
<keyword evidence="9" id="KW-1015">Disulfide bond</keyword>
<dbReference type="OrthoDB" id="272303at2759"/>
<comment type="caution">
    <text evidence="13">The sequence shown here is derived from an EMBL/GenBank/DDBJ whole genome shotgun (WGS) entry which is preliminary data.</text>
</comment>
<sequence>MRTKLNWCFFFLATLILLQSRTECATVLSSSQLQTCIQDGSAEALLLQCSKKLILTLAVENGASLATQSLQFSVPCINSGSSGCPCTCNYATDPGCTCRDLRDTLNVTITKGAVYASYPLIYQQAFNNRPTEAIIRTGANFPISSCNDGPLSDTPTCGWATDANGARIPASQGFCCSCTSSALAAATLGSGTDQYTRASLDCDLFHTWLRTPGSAHCLRMDDLYYQGYQVDPARLDFNIQISIQSANTSVTQTLSLNPTQPFVVNDANTVAAKLLGDLATYQSMPDFSSYYLMIPSPADSSPQQVLSSNTDKWMMVDKSMVSTDGTTCNKVGTSYFAFQYQSGSCQQPQGTCLGNQLYDLYQADVKRISQGTTPVNFVSRWGGGQPGANQASYSSSGSLRFALPITNILNSVVTLTVNADAVMLIDNVSPGKILSAQVCQFNNATCGSFQALTQRGYLTATVQNAGSIAATFIVSVVNCTASVTPIVAQSATLASKATKALTFDIFLTSNKADAAITCDVGLTDSQVNGAGAPQTGPSDCAALCPNVKDVMCKVRHRCWKSLVSLSAGLIGLLAGGSSSSPGLLRSRESMYTDMEMSRTVLAGYAPMGAISVEELMAGYESRQVAYLDLRKMRVKGTSNLINIGPNSCLAGDISLMPEQPGTSQQVMFKVKETLRWQLMHYDVSAGAYLQLDDPRPLELSYLTMLLPADALHFEPQGRCLNDANARRGRKPVRASVLASAPPLPDVQSLQDLWNGFNATKVVYLDLNKMELQPETGLTNVGPRGCLAGDMHMVPGQMGASSQAIFRIKHQLRSQLLQYESASASYLPMETPRALEAKLLTLFLPGTVALELLSLQPQGCCLNDANVNDPELGRPPPQTLQELWDAYEKQQVAFLDLERMQLLPQSGLENVGPAACLSGRLQLLRGQFGTMSQVLFMMRRVLDKQLVSYNSRSRGYDLLPEPHQLDNQHVGMLLPAVIALQVLSTKPKGVCLNDTRVTRPNLHATTPPASEGLINGGSQPEPISPQVIFTVPAARALQLSQFNEESDRYESLAEPLQLDASKLTVMLPMHKATNIITLDLRGHCLN</sequence>
<evidence type="ECO:0000256" key="8">
    <source>
        <dbReference type="ARBA" id="ARBA00023136"/>
    </source>
</evidence>
<evidence type="ECO:0000256" key="2">
    <source>
        <dbReference type="ARBA" id="ARBA00010929"/>
    </source>
</evidence>
<dbReference type="RefSeq" id="XP_005651045.1">
    <property type="nucleotide sequence ID" value="XM_005650988.1"/>
</dbReference>
<keyword evidence="7" id="KW-0446">Lipid-binding</keyword>
<evidence type="ECO:0000256" key="6">
    <source>
        <dbReference type="ARBA" id="ARBA00022989"/>
    </source>
</evidence>
<keyword evidence="5 11" id="KW-0732">Signal</keyword>
<keyword evidence="4" id="KW-0812">Transmembrane</keyword>
<name>I0Z782_COCSC</name>
<keyword evidence="8" id="KW-0472">Membrane</keyword>
<evidence type="ECO:0000256" key="5">
    <source>
        <dbReference type="ARBA" id="ARBA00022729"/>
    </source>
</evidence>
<evidence type="ECO:0000256" key="9">
    <source>
        <dbReference type="ARBA" id="ARBA00023157"/>
    </source>
</evidence>
<comment type="similarity">
    <text evidence="2">Belongs to the HAP2/GCS1 family.</text>
</comment>
<dbReference type="PANTHER" id="PTHR31764">
    <property type="entry name" value="PROTEIN HAPLESS 2"/>
    <property type="match status" value="1"/>
</dbReference>
<evidence type="ECO:0000256" key="10">
    <source>
        <dbReference type="ARBA" id="ARBA00023279"/>
    </source>
</evidence>
<dbReference type="Proteomes" id="UP000007264">
    <property type="component" value="Unassembled WGS sequence"/>
</dbReference>
<evidence type="ECO:0000313" key="14">
    <source>
        <dbReference type="Proteomes" id="UP000007264"/>
    </source>
</evidence>
<protein>
    <recommendedName>
        <fullName evidence="12">Generative cell specific-1/HAP2 domain-containing protein</fullName>
    </recommendedName>
</protein>
<dbReference type="STRING" id="574566.I0Z782"/>
<evidence type="ECO:0000256" key="4">
    <source>
        <dbReference type="ARBA" id="ARBA00022692"/>
    </source>
</evidence>
<dbReference type="Pfam" id="PF10699">
    <property type="entry name" value="HAP2-GCS1"/>
    <property type="match status" value="1"/>
</dbReference>
<keyword evidence="6" id="KW-1133">Transmembrane helix</keyword>
<organism evidence="13 14">
    <name type="scientific">Coccomyxa subellipsoidea (strain C-169)</name>
    <name type="common">Green microalga</name>
    <dbReference type="NCBI Taxonomy" id="574566"/>
    <lineage>
        <taxon>Eukaryota</taxon>
        <taxon>Viridiplantae</taxon>
        <taxon>Chlorophyta</taxon>
        <taxon>core chlorophytes</taxon>
        <taxon>Trebouxiophyceae</taxon>
        <taxon>Trebouxiophyceae incertae sedis</taxon>
        <taxon>Coccomyxaceae</taxon>
        <taxon>Coccomyxa</taxon>
        <taxon>Coccomyxa subellipsoidea</taxon>
    </lineage>
</organism>
<dbReference type="KEGG" id="csl:COCSUDRAFT_39583"/>
<keyword evidence="3" id="KW-1003">Cell membrane</keyword>
<dbReference type="eggNOG" id="ENOG502QREH">
    <property type="taxonomic scope" value="Eukaryota"/>
</dbReference>
<proteinExistence type="inferred from homology"/>
<evidence type="ECO:0000256" key="3">
    <source>
        <dbReference type="ARBA" id="ARBA00022475"/>
    </source>
</evidence>
<feature type="domain" description="Generative cell specific-1/HAP2" evidence="12">
    <location>
        <begin position="47"/>
        <end position="528"/>
    </location>
</feature>
<dbReference type="AlphaFoldDB" id="I0Z782"/>
<accession>I0Z782</accession>
<comment type="subcellular location">
    <subcellularLocation>
        <location evidence="1">Cell membrane</location>
        <topology evidence="1">Single-pass type I membrane protein</topology>
    </subcellularLocation>
</comment>
<keyword evidence="14" id="KW-1185">Reference proteome</keyword>
<keyword evidence="10" id="KW-0278">Fertilization</keyword>
<dbReference type="GO" id="GO:0005886">
    <property type="term" value="C:plasma membrane"/>
    <property type="evidence" value="ECO:0007669"/>
    <property type="project" value="UniProtKB-SubCell"/>
</dbReference>